<dbReference type="HOGENOM" id="CLU_528438_0_0_1"/>
<dbReference type="InterPro" id="IPR002073">
    <property type="entry name" value="PDEase_catalytic_dom"/>
</dbReference>
<dbReference type="PROSITE" id="PS00126">
    <property type="entry name" value="PDEASE_I_1"/>
    <property type="match status" value="1"/>
</dbReference>
<comment type="similarity">
    <text evidence="6">Belongs to the cyclic nucleotide phosphodiesterase family.</text>
</comment>
<gene>
    <name evidence="9" type="ORF">TTHERM_01216060</name>
</gene>
<feature type="binding site" evidence="5">
    <location>
        <position position="392"/>
    </location>
    <ligand>
        <name>Zn(2+)</name>
        <dbReference type="ChEBI" id="CHEBI:29105"/>
        <label>1</label>
    </ligand>
</feature>
<feature type="binding site" evidence="4">
    <location>
        <begin position="185"/>
        <end position="189"/>
    </location>
    <ligand>
        <name>AMP</name>
        <dbReference type="ChEBI" id="CHEBI:456215"/>
    </ligand>
</feature>
<feature type="active site" description="Proton donor" evidence="3">
    <location>
        <position position="185"/>
    </location>
</feature>
<reference evidence="10" key="1">
    <citation type="journal article" date="2006" name="PLoS Biol.">
        <title>Macronuclear genome sequence of the ciliate Tetrahymena thermophila, a model eukaryote.</title>
        <authorList>
            <person name="Eisen J.A."/>
            <person name="Coyne R.S."/>
            <person name="Wu M."/>
            <person name="Wu D."/>
            <person name="Thiagarajan M."/>
            <person name="Wortman J.R."/>
            <person name="Badger J.H."/>
            <person name="Ren Q."/>
            <person name="Amedeo P."/>
            <person name="Jones K.M."/>
            <person name="Tallon L.J."/>
            <person name="Delcher A.L."/>
            <person name="Salzberg S.L."/>
            <person name="Silva J.C."/>
            <person name="Haas B.J."/>
            <person name="Majoros W.H."/>
            <person name="Farzad M."/>
            <person name="Carlton J.M."/>
            <person name="Smith R.K. Jr."/>
            <person name="Garg J."/>
            <person name="Pearlman R.E."/>
            <person name="Karrer K.M."/>
            <person name="Sun L."/>
            <person name="Manning G."/>
            <person name="Elde N.C."/>
            <person name="Turkewitz A.P."/>
            <person name="Asai D.J."/>
            <person name="Wilkes D.E."/>
            <person name="Wang Y."/>
            <person name="Cai H."/>
            <person name="Collins K."/>
            <person name="Stewart B.A."/>
            <person name="Lee S.R."/>
            <person name="Wilamowska K."/>
            <person name="Weinberg Z."/>
            <person name="Ruzzo W.L."/>
            <person name="Wloga D."/>
            <person name="Gaertig J."/>
            <person name="Frankel J."/>
            <person name="Tsao C.-C."/>
            <person name="Gorovsky M.A."/>
            <person name="Keeling P.J."/>
            <person name="Waller R.F."/>
            <person name="Patron N.J."/>
            <person name="Cherry J.M."/>
            <person name="Stover N.A."/>
            <person name="Krieger C.J."/>
            <person name="del Toro C."/>
            <person name="Ryder H.F."/>
            <person name="Williamson S.C."/>
            <person name="Barbeau R.A."/>
            <person name="Hamilton E.P."/>
            <person name="Orias E."/>
        </authorList>
    </citation>
    <scope>NUCLEOTIDE SEQUENCE [LARGE SCALE GENOMIC DNA]</scope>
    <source>
        <strain evidence="10">SB210</strain>
    </source>
</reference>
<feature type="region of interest" description="Disordered" evidence="7">
    <location>
        <begin position="326"/>
        <end position="360"/>
    </location>
</feature>
<dbReference type="InterPro" id="IPR023174">
    <property type="entry name" value="PDEase_CS"/>
</dbReference>
<feature type="binding site" evidence="5">
    <location>
        <position position="227"/>
    </location>
    <ligand>
        <name>Zn(2+)</name>
        <dbReference type="ChEBI" id="CHEBI:29105"/>
        <label>1</label>
    </ligand>
</feature>
<evidence type="ECO:0000259" key="8">
    <source>
        <dbReference type="PROSITE" id="PS51845"/>
    </source>
</evidence>
<dbReference type="GO" id="GO:0004114">
    <property type="term" value="F:3',5'-cyclic-nucleotide phosphodiesterase activity"/>
    <property type="evidence" value="ECO:0007669"/>
    <property type="project" value="InterPro"/>
</dbReference>
<keyword evidence="1 5" id="KW-0479">Metal-binding</keyword>
<accession>Q22VA7</accession>
<evidence type="ECO:0000256" key="2">
    <source>
        <dbReference type="ARBA" id="ARBA00022801"/>
    </source>
</evidence>
<dbReference type="PRINTS" id="PR00387">
    <property type="entry name" value="PDIESTERASE1"/>
</dbReference>
<evidence type="ECO:0000256" key="4">
    <source>
        <dbReference type="PIRSR" id="PIRSR623088-2"/>
    </source>
</evidence>
<dbReference type="Pfam" id="PF00233">
    <property type="entry name" value="PDEase_I"/>
    <property type="match status" value="1"/>
</dbReference>
<dbReference type="InterPro" id="IPR023088">
    <property type="entry name" value="PDEase"/>
</dbReference>
<evidence type="ECO:0000256" key="1">
    <source>
        <dbReference type="ARBA" id="ARBA00022723"/>
    </source>
</evidence>
<dbReference type="EC" id="3.1.4.-" evidence="6"/>
<dbReference type="Proteomes" id="UP000009168">
    <property type="component" value="Unassembled WGS sequence"/>
</dbReference>
<dbReference type="OrthoDB" id="189220at2759"/>
<feature type="binding site" evidence="5">
    <location>
        <position position="227"/>
    </location>
    <ligand>
        <name>Zn(2+)</name>
        <dbReference type="ChEBI" id="CHEBI:29105"/>
        <label>2</label>
    </ligand>
</feature>
<dbReference type="EMBL" id="GG662650">
    <property type="protein sequence ID" value="EAR89212.2"/>
    <property type="molecule type" value="Genomic_DNA"/>
</dbReference>
<dbReference type="InParanoid" id="Q22VA7"/>
<dbReference type="STRING" id="312017.Q22VA7"/>
<dbReference type="RefSeq" id="XP_001009457.2">
    <property type="nucleotide sequence ID" value="XM_001009457.2"/>
</dbReference>
<name>Q22VA7_TETTS</name>
<feature type="binding site" evidence="4">
    <location>
        <position position="392"/>
    </location>
    <ligand>
        <name>AMP</name>
        <dbReference type="ChEBI" id="CHEBI:456215"/>
    </ligand>
</feature>
<evidence type="ECO:0000313" key="10">
    <source>
        <dbReference type="Proteomes" id="UP000009168"/>
    </source>
</evidence>
<dbReference type="Gene3D" id="1.10.1300.10">
    <property type="entry name" value="3'5'-cyclic nucleotide phosphodiesterase, catalytic domain"/>
    <property type="match status" value="1"/>
</dbReference>
<evidence type="ECO:0000256" key="6">
    <source>
        <dbReference type="RuleBase" id="RU363067"/>
    </source>
</evidence>
<proteinExistence type="inferred from homology"/>
<dbReference type="GO" id="GO:0007165">
    <property type="term" value="P:signal transduction"/>
    <property type="evidence" value="ECO:0007669"/>
    <property type="project" value="InterPro"/>
</dbReference>
<evidence type="ECO:0000256" key="5">
    <source>
        <dbReference type="PIRSR" id="PIRSR623088-3"/>
    </source>
</evidence>
<dbReference type="PROSITE" id="PS51845">
    <property type="entry name" value="PDEASE_I_2"/>
    <property type="match status" value="1"/>
</dbReference>
<dbReference type="GeneID" id="7824705"/>
<keyword evidence="2 6" id="KW-0378">Hydrolase</keyword>
<feature type="binding site" evidence="5">
    <location>
        <position position="226"/>
    </location>
    <ligand>
        <name>Zn(2+)</name>
        <dbReference type="ChEBI" id="CHEBI:29105"/>
        <label>1</label>
    </ligand>
</feature>
<comment type="cofactor">
    <cofactor evidence="6">
        <name>a divalent metal cation</name>
        <dbReference type="ChEBI" id="CHEBI:60240"/>
    </cofactor>
    <text evidence="6">Binds 2 divalent metal cations per subunit. Site 1 may preferentially bind zinc ions, while site 2 has a preference for magnesium and/or manganese ions.</text>
</comment>
<organism evidence="9 10">
    <name type="scientific">Tetrahymena thermophila (strain SB210)</name>
    <dbReference type="NCBI Taxonomy" id="312017"/>
    <lineage>
        <taxon>Eukaryota</taxon>
        <taxon>Sar</taxon>
        <taxon>Alveolata</taxon>
        <taxon>Ciliophora</taxon>
        <taxon>Intramacronucleata</taxon>
        <taxon>Oligohymenophorea</taxon>
        <taxon>Hymenostomatida</taxon>
        <taxon>Tetrahymenina</taxon>
        <taxon>Tetrahymenidae</taxon>
        <taxon>Tetrahymena</taxon>
    </lineage>
</organism>
<protein>
    <recommendedName>
        <fullName evidence="6">Phosphodiesterase</fullName>
        <ecNumber evidence="6">3.1.4.-</ecNumber>
    </recommendedName>
</protein>
<evidence type="ECO:0000313" key="9">
    <source>
        <dbReference type="EMBL" id="EAR89212.2"/>
    </source>
</evidence>
<dbReference type="AlphaFoldDB" id="Q22VA7"/>
<dbReference type="KEGG" id="tet:TTHERM_01216060"/>
<feature type="binding site" evidence="4">
    <location>
        <position position="227"/>
    </location>
    <ligand>
        <name>AMP</name>
        <dbReference type="ChEBI" id="CHEBI:456215"/>
    </ligand>
</feature>
<feature type="binding site" evidence="4">
    <location>
        <position position="444"/>
    </location>
    <ligand>
        <name>AMP</name>
        <dbReference type="ChEBI" id="CHEBI:456215"/>
    </ligand>
</feature>
<feature type="binding site" evidence="5">
    <location>
        <position position="189"/>
    </location>
    <ligand>
        <name>Zn(2+)</name>
        <dbReference type="ChEBI" id="CHEBI:29105"/>
        <label>1</label>
    </ligand>
</feature>
<feature type="compositionally biased region" description="Polar residues" evidence="7">
    <location>
        <begin position="339"/>
        <end position="353"/>
    </location>
</feature>
<dbReference type="GO" id="GO:0046872">
    <property type="term" value="F:metal ion binding"/>
    <property type="evidence" value="ECO:0007669"/>
    <property type="project" value="UniProtKB-KW"/>
</dbReference>
<dbReference type="InterPro" id="IPR036971">
    <property type="entry name" value="PDEase_catalytic_dom_sf"/>
</dbReference>
<dbReference type="PANTHER" id="PTHR11347">
    <property type="entry name" value="CYCLIC NUCLEOTIDE PHOSPHODIESTERASE"/>
    <property type="match status" value="1"/>
</dbReference>
<keyword evidence="10" id="KW-1185">Reference proteome</keyword>
<evidence type="ECO:0000256" key="3">
    <source>
        <dbReference type="PIRSR" id="PIRSR623088-1"/>
    </source>
</evidence>
<feature type="domain" description="PDEase" evidence="8">
    <location>
        <begin position="101"/>
        <end position="494"/>
    </location>
</feature>
<dbReference type="SUPFAM" id="SSF109604">
    <property type="entry name" value="HD-domain/PDEase-like"/>
    <property type="match status" value="1"/>
</dbReference>
<sequence length="494" mass="59123">MSYNVMKLTTEQFLNKLTQEVQFIENHLLNRLDNENKEKYNYYYNIYKKIQKEINEKIVENPVEIYGQFLKTFKKFKRQQDNIIKFNERDIDSFRKRYENTQKPLIPLIHDIKMNVLERMTKFDINQLKSHNFQMHLYTNKELCDITFKMMEYQGIYKDQSSYTAEQMKLLIKNLCLNYNVIPYHNWTHAFSVFQMLFCCYENSPSWRDYILPFEFFCAQIAALGHDLNHKGLGNLYKVKRNAQCSINYCELGVLENMHASKLFQILQSNNELNYFTALKDQNKIQQFKRIIVSCITSTDMQKHSKLTAKLKRRIQASIKIKNFKQRSPISNHQDDNQQDSNTNSSENFQITSQDEEDNSQKITDLDKFSAINKENFEDRRFLLNIILHACDIGNPCLEYNNYMNWSYLITQEFSDQTQKEEQYNLPVTGFLIYKDKLTFLNGQTFFCKAMVLPIWQEIGDFFHELKIYPQSIENNLKELENRKNKMKQQIQSA</sequence>
<evidence type="ECO:0000256" key="7">
    <source>
        <dbReference type="SAM" id="MobiDB-lite"/>
    </source>
</evidence>